<keyword evidence="5" id="KW-1185">Reference proteome</keyword>
<dbReference type="Pfam" id="PF07632">
    <property type="entry name" value="Sde182_NH-like"/>
    <property type="match status" value="1"/>
</dbReference>
<dbReference type="RefSeq" id="XP_033388191.1">
    <property type="nucleotide sequence ID" value="XM_033527224.1"/>
</dbReference>
<evidence type="ECO:0000259" key="3">
    <source>
        <dbReference type="Pfam" id="PF21027"/>
    </source>
</evidence>
<evidence type="ECO:0000256" key="1">
    <source>
        <dbReference type="SAM" id="SignalP"/>
    </source>
</evidence>
<accession>A0A6A5Y2T1</accession>
<dbReference type="Gene3D" id="3.90.245.10">
    <property type="entry name" value="Ribonucleoside hydrolase-like"/>
    <property type="match status" value="1"/>
</dbReference>
<dbReference type="GeneID" id="54284621"/>
<keyword evidence="1" id="KW-0732">Signal</keyword>
<feature type="signal peptide" evidence="1">
    <location>
        <begin position="1"/>
        <end position="25"/>
    </location>
</feature>
<evidence type="ECO:0000313" key="5">
    <source>
        <dbReference type="Proteomes" id="UP000799778"/>
    </source>
</evidence>
<organism evidence="4 5">
    <name type="scientific">Aaosphaeria arxii CBS 175.79</name>
    <dbReference type="NCBI Taxonomy" id="1450172"/>
    <lineage>
        <taxon>Eukaryota</taxon>
        <taxon>Fungi</taxon>
        <taxon>Dikarya</taxon>
        <taxon>Ascomycota</taxon>
        <taxon>Pezizomycotina</taxon>
        <taxon>Dothideomycetes</taxon>
        <taxon>Pleosporomycetidae</taxon>
        <taxon>Pleosporales</taxon>
        <taxon>Pleosporales incertae sedis</taxon>
        <taxon>Aaosphaeria</taxon>
    </lineage>
</organism>
<feature type="domain" description="Cellulose-binding Sde182 C-terminal" evidence="3">
    <location>
        <begin position="406"/>
        <end position="515"/>
    </location>
</feature>
<gene>
    <name evidence="4" type="ORF">BU24DRAFT_419461</name>
</gene>
<dbReference type="InterPro" id="IPR048527">
    <property type="entry name" value="Sde182_C"/>
</dbReference>
<dbReference type="Gene3D" id="2.60.40.10">
    <property type="entry name" value="Immunoglobulins"/>
    <property type="match status" value="1"/>
</dbReference>
<dbReference type="InterPro" id="IPR011483">
    <property type="entry name" value="Sde182_NH-like"/>
</dbReference>
<dbReference type="InterPro" id="IPR036452">
    <property type="entry name" value="Ribo_hydro-like"/>
</dbReference>
<dbReference type="Pfam" id="PF21027">
    <property type="entry name" value="Sde0182_C"/>
    <property type="match status" value="1"/>
</dbReference>
<dbReference type="InterPro" id="IPR013783">
    <property type="entry name" value="Ig-like_fold"/>
</dbReference>
<dbReference type="GO" id="GO:0016799">
    <property type="term" value="F:hydrolase activity, hydrolyzing N-glycosyl compounds"/>
    <property type="evidence" value="ECO:0007669"/>
    <property type="project" value="InterPro"/>
</dbReference>
<evidence type="ECO:0000313" key="4">
    <source>
        <dbReference type="EMBL" id="KAF2019852.1"/>
    </source>
</evidence>
<sequence length="521" mass="56845">MRFLTTSFGLLSCCLLLPGIVSSLATPEVKIAAPRCEPWTVDAPDRVFILTDIANEPDDTMSLVRLLTHADTVRVEGIVAITSFWLPNATHPEQIHSLVDTYASVYSNLQSHSPGHGFPTPSYLHSVIASGPKTYGLQAINSSSQPLSEGAKLLISAVDRSSEPLYIQMWGGANTLAEALSYLSQTISPTQLSTFTSKLRVYSISDQDDAGPWLRAHFPSIRWIASRHAFNRYALSAWVGMSSPYIDVGGPNQSLVSDDWIRDNVQSVGPLGAEYPDVEFIMEGDTPAFLFNVQNGLGDAEVPSRGGWGGRYAGISLRGDETQFADVPDQVIGADGKTYNSNKASVWRWRDAVQSEFAARMQWTLGEWSGVGDGEQRGNTTHPPVVVLNGSCGFKALELNVQVGEKVVLDAGESYSLDGPDAELNFTWFQDREATFSAGALPLVNITAVEGSARRMVELAIPEPSDGFCVLAEDVTEFGQWGERSKCPVLHVVLAVKDIGAKFPMTRYRRVVLNVQPWRKS</sequence>
<dbReference type="AlphaFoldDB" id="A0A6A5Y2T1"/>
<dbReference type="EMBL" id="ML978067">
    <property type="protein sequence ID" value="KAF2019852.1"/>
    <property type="molecule type" value="Genomic_DNA"/>
</dbReference>
<reference evidence="4" key="1">
    <citation type="journal article" date="2020" name="Stud. Mycol.">
        <title>101 Dothideomycetes genomes: a test case for predicting lifestyles and emergence of pathogens.</title>
        <authorList>
            <person name="Haridas S."/>
            <person name="Albert R."/>
            <person name="Binder M."/>
            <person name="Bloem J."/>
            <person name="Labutti K."/>
            <person name="Salamov A."/>
            <person name="Andreopoulos B."/>
            <person name="Baker S."/>
            <person name="Barry K."/>
            <person name="Bills G."/>
            <person name="Bluhm B."/>
            <person name="Cannon C."/>
            <person name="Castanera R."/>
            <person name="Culley D."/>
            <person name="Daum C."/>
            <person name="Ezra D."/>
            <person name="Gonzalez J."/>
            <person name="Henrissat B."/>
            <person name="Kuo A."/>
            <person name="Liang C."/>
            <person name="Lipzen A."/>
            <person name="Lutzoni F."/>
            <person name="Magnuson J."/>
            <person name="Mondo S."/>
            <person name="Nolan M."/>
            <person name="Ohm R."/>
            <person name="Pangilinan J."/>
            <person name="Park H.-J."/>
            <person name="Ramirez L."/>
            <person name="Alfaro M."/>
            <person name="Sun H."/>
            <person name="Tritt A."/>
            <person name="Yoshinaga Y."/>
            <person name="Zwiers L.-H."/>
            <person name="Turgeon B."/>
            <person name="Goodwin S."/>
            <person name="Spatafora J."/>
            <person name="Crous P."/>
            <person name="Grigoriev I."/>
        </authorList>
    </citation>
    <scope>NUCLEOTIDE SEQUENCE</scope>
    <source>
        <strain evidence="4">CBS 175.79</strain>
    </source>
</reference>
<dbReference type="Proteomes" id="UP000799778">
    <property type="component" value="Unassembled WGS sequence"/>
</dbReference>
<proteinExistence type="predicted"/>
<name>A0A6A5Y2T1_9PLEO</name>
<dbReference type="OrthoDB" id="3592035at2759"/>
<feature type="domain" description="Cellulose-binding Sde182 nucleoside hydrolase-like" evidence="2">
    <location>
        <begin position="46"/>
        <end position="312"/>
    </location>
</feature>
<protein>
    <submittedName>
        <fullName evidence="4">DUF1593-domain-containing protein</fullName>
    </submittedName>
</protein>
<evidence type="ECO:0000259" key="2">
    <source>
        <dbReference type="Pfam" id="PF07632"/>
    </source>
</evidence>
<feature type="chain" id="PRO_5025449132" evidence="1">
    <location>
        <begin position="26"/>
        <end position="521"/>
    </location>
</feature>